<keyword evidence="4 18" id="KW-0813">Transport</keyword>
<evidence type="ECO:0000256" key="4">
    <source>
        <dbReference type="ARBA" id="ARBA00022448"/>
    </source>
</evidence>
<dbReference type="PROSITE" id="PS51059">
    <property type="entry name" value="PARP_CATALYTIC"/>
    <property type="match status" value="1"/>
</dbReference>
<gene>
    <name evidence="22" type="ORF">JEQ12_001421</name>
</gene>
<dbReference type="PANTHER" id="PTHR23316">
    <property type="entry name" value="IMPORTIN ALPHA"/>
    <property type="match status" value="1"/>
</dbReference>
<keyword evidence="5" id="KW-0963">Cytoplasm</keyword>
<keyword evidence="9" id="KW-0548">Nucleotidyltransferase</keyword>
<dbReference type="GO" id="GO:0003950">
    <property type="term" value="F:NAD+ poly-ADP-ribosyltransferase activity"/>
    <property type="evidence" value="ECO:0007669"/>
    <property type="project" value="InterPro"/>
</dbReference>
<dbReference type="PROSITE" id="PS50176">
    <property type="entry name" value="ARM_REPEAT"/>
    <property type="match status" value="4"/>
</dbReference>
<dbReference type="InterPro" id="IPR012317">
    <property type="entry name" value="Poly(ADP-ribose)pol_cat_dom"/>
</dbReference>
<comment type="similarity">
    <text evidence="3">Belongs to the importin alpha family.</text>
</comment>
<evidence type="ECO:0000256" key="16">
    <source>
        <dbReference type="ARBA" id="ARBA00024347"/>
    </source>
</evidence>
<keyword evidence="15" id="KW-0539">Nucleus</keyword>
<feature type="domain" description="PARP catalytic" evidence="19">
    <location>
        <begin position="597"/>
        <end position="804"/>
    </location>
</feature>
<evidence type="ECO:0000256" key="6">
    <source>
        <dbReference type="ARBA" id="ARBA00022588"/>
    </source>
</evidence>
<dbReference type="Gene3D" id="3.90.228.10">
    <property type="match status" value="1"/>
</dbReference>
<dbReference type="InterPro" id="IPR002589">
    <property type="entry name" value="Macro_dom"/>
</dbReference>
<evidence type="ECO:0000256" key="17">
    <source>
        <dbReference type="PROSITE-ProRule" id="PRU00259"/>
    </source>
</evidence>
<feature type="repeat" description="ARM" evidence="17">
    <location>
        <begin position="869"/>
        <end position="912"/>
    </location>
</feature>
<dbReference type="Pfam" id="PF01749">
    <property type="entry name" value="IBB"/>
    <property type="match status" value="1"/>
</dbReference>
<dbReference type="Gene3D" id="1.20.5.690">
    <property type="entry name" value="Importin-alpha, importin-beta-binding domain"/>
    <property type="match status" value="1"/>
</dbReference>
<comment type="caution">
    <text evidence="22">The sequence shown here is derived from an EMBL/GenBank/DDBJ whole genome shotgun (WGS) entry which is preliminary data.</text>
</comment>
<comment type="similarity">
    <text evidence="16">Belongs to the ARTD/PARP family.</text>
</comment>
<keyword evidence="14" id="KW-0520">NAD</keyword>
<dbReference type="GO" id="GO:0001961">
    <property type="term" value="P:positive regulation of cytokine-mediated signaling pathway"/>
    <property type="evidence" value="ECO:0007669"/>
    <property type="project" value="UniProtKB-ARBA"/>
</dbReference>
<dbReference type="InterPro" id="IPR011989">
    <property type="entry name" value="ARM-like"/>
</dbReference>
<dbReference type="GO" id="GO:0060334">
    <property type="term" value="P:regulation of type II interferon-mediated signaling pathway"/>
    <property type="evidence" value="ECO:0007669"/>
    <property type="project" value="UniProtKB-ARBA"/>
</dbReference>
<dbReference type="SUPFAM" id="SSF48371">
    <property type="entry name" value="ARM repeat"/>
    <property type="match status" value="1"/>
</dbReference>
<dbReference type="PROSITE" id="PS51154">
    <property type="entry name" value="MACRO"/>
    <property type="match status" value="2"/>
</dbReference>
<accession>A0A836AH61</accession>
<dbReference type="GO" id="GO:0061608">
    <property type="term" value="F:nuclear import signal receptor activity"/>
    <property type="evidence" value="ECO:0007669"/>
    <property type="project" value="InterPro"/>
</dbReference>
<evidence type="ECO:0000256" key="5">
    <source>
        <dbReference type="ARBA" id="ARBA00022490"/>
    </source>
</evidence>
<dbReference type="Pfam" id="PF01661">
    <property type="entry name" value="Macro"/>
    <property type="match status" value="2"/>
</dbReference>
<dbReference type="InterPro" id="IPR032413">
    <property type="entry name" value="Arm_3"/>
</dbReference>
<dbReference type="PROSITE" id="PS51214">
    <property type="entry name" value="IBB"/>
    <property type="match status" value="1"/>
</dbReference>
<keyword evidence="12" id="KW-0391">Immunity</keyword>
<evidence type="ECO:0000259" key="20">
    <source>
        <dbReference type="PROSITE" id="PS51154"/>
    </source>
</evidence>
<evidence type="ECO:0000256" key="10">
    <source>
        <dbReference type="ARBA" id="ARBA00022737"/>
    </source>
</evidence>
<dbReference type="InterPro" id="IPR036975">
    <property type="entry name" value="Importin-a_IBB_sf"/>
</dbReference>
<evidence type="ECO:0000256" key="18">
    <source>
        <dbReference type="PROSITE-ProRule" id="PRU00561"/>
    </source>
</evidence>
<dbReference type="InterPro" id="IPR000225">
    <property type="entry name" value="Armadillo"/>
</dbReference>
<evidence type="ECO:0000256" key="3">
    <source>
        <dbReference type="ARBA" id="ARBA00010394"/>
    </source>
</evidence>
<keyword evidence="8" id="KW-0808">Transferase</keyword>
<evidence type="ECO:0000256" key="7">
    <source>
        <dbReference type="ARBA" id="ARBA00022676"/>
    </source>
</evidence>
<evidence type="ECO:0000256" key="2">
    <source>
        <dbReference type="ARBA" id="ARBA00004496"/>
    </source>
</evidence>
<protein>
    <submittedName>
        <fullName evidence="22">Uncharacterized protein</fullName>
    </submittedName>
</protein>
<keyword evidence="11" id="KW-0013">ADP-ribosylation</keyword>
<feature type="domain" description="IBB" evidence="21">
    <location>
        <begin position="737"/>
        <end position="800"/>
    </location>
</feature>
<dbReference type="SUPFAM" id="SSF56399">
    <property type="entry name" value="ADP-ribosylation"/>
    <property type="match status" value="1"/>
</dbReference>
<dbReference type="FunFam" id="3.40.220.10:FF:000010">
    <property type="entry name" value="Poly [ADP-ribose] polymerase"/>
    <property type="match status" value="1"/>
</dbReference>
<evidence type="ECO:0000256" key="14">
    <source>
        <dbReference type="ARBA" id="ARBA00023027"/>
    </source>
</evidence>
<evidence type="ECO:0000313" key="22">
    <source>
        <dbReference type="EMBL" id="KAG5215845.1"/>
    </source>
</evidence>
<proteinExistence type="inferred from homology"/>
<dbReference type="Pfam" id="PF00514">
    <property type="entry name" value="Arm"/>
    <property type="match status" value="8"/>
</dbReference>
<dbReference type="GO" id="GO:0005737">
    <property type="term" value="C:cytoplasm"/>
    <property type="evidence" value="ECO:0007669"/>
    <property type="project" value="UniProtKB-SubCell"/>
</dbReference>
<reference evidence="22 23" key="1">
    <citation type="submission" date="2020-12" db="EMBL/GenBank/DDBJ databases">
        <title>De novo assembly of Tibetan sheep genome.</title>
        <authorList>
            <person name="Li X."/>
        </authorList>
    </citation>
    <scope>NUCLEOTIDE SEQUENCE [LARGE SCALE GENOMIC DNA]</scope>
    <source>
        <tissue evidence="22">Heart</tissue>
    </source>
</reference>
<dbReference type="FunFam" id="1.20.5.690:FF:000001">
    <property type="entry name" value="Importin subunit alpha"/>
    <property type="match status" value="1"/>
</dbReference>
<evidence type="ECO:0000259" key="21">
    <source>
        <dbReference type="PROSITE" id="PS51214"/>
    </source>
</evidence>
<evidence type="ECO:0000259" key="19">
    <source>
        <dbReference type="PROSITE" id="PS51059"/>
    </source>
</evidence>
<feature type="repeat" description="ARM" evidence="17">
    <location>
        <begin position="1081"/>
        <end position="1112"/>
    </location>
</feature>
<evidence type="ECO:0000256" key="11">
    <source>
        <dbReference type="ARBA" id="ARBA00022765"/>
    </source>
</evidence>
<dbReference type="CDD" id="cd02907">
    <property type="entry name" value="Macro_Af1521_BAL-like"/>
    <property type="match status" value="1"/>
</dbReference>
<feature type="repeat" description="ARM" evidence="17">
    <location>
        <begin position="912"/>
        <end position="940"/>
    </location>
</feature>
<keyword evidence="13" id="KW-0653">Protein transport</keyword>
<dbReference type="SMART" id="SM00185">
    <property type="entry name" value="ARM"/>
    <property type="match status" value="8"/>
</dbReference>
<evidence type="ECO:0000256" key="15">
    <source>
        <dbReference type="ARBA" id="ARBA00023242"/>
    </source>
</evidence>
<dbReference type="InterPro" id="IPR043472">
    <property type="entry name" value="Macro_dom-like"/>
</dbReference>
<evidence type="ECO:0000256" key="9">
    <source>
        <dbReference type="ARBA" id="ARBA00022695"/>
    </source>
</evidence>
<evidence type="ECO:0000256" key="8">
    <source>
        <dbReference type="ARBA" id="ARBA00022679"/>
    </source>
</evidence>
<name>A0A836AH61_SHEEP</name>
<dbReference type="GO" id="GO:0006606">
    <property type="term" value="P:protein import into nucleus"/>
    <property type="evidence" value="ECO:0007669"/>
    <property type="project" value="InterPro"/>
</dbReference>
<feature type="domain" description="Macro" evidence="20">
    <location>
        <begin position="277"/>
        <end position="459"/>
    </location>
</feature>
<keyword evidence="7" id="KW-0328">Glycosyltransferase</keyword>
<dbReference type="SUPFAM" id="SSF52949">
    <property type="entry name" value="Macro domain-like"/>
    <property type="match status" value="2"/>
</dbReference>
<feature type="domain" description="Macro" evidence="20">
    <location>
        <begin position="72"/>
        <end position="262"/>
    </location>
</feature>
<sequence length="1281" mass="144371">MDFSKGVGAAAGSEKPEIDTLRGNYIQQISISHDNFKLLKNNESLLCEVLQNKFGCNFTLVSPAPEGNNESLRVFRKMLTPRVELSVWKDDLTRHAVDVVVNAANEELLHGGGLAQALVKAGGFEIQEESRSLISKWGRIPAGEIAITRAGKLPCRLIIHAVGPRWASMYSQECVDKLKRAIMNILRYVNNKNSLNIETVAIPALSSGIFQFPLNLCTEIIVQTIKLYFQSVPIANNFKEIHLVSNEDPTVAAFKTASEIILGRNELESQLSQGATQPFNNSMVVNSMTLQIVQGLIERQETDVIVNSVYPCNSLRDGSVSKAILKAAGDEIERELQQKITKTLLDCQLVLVTRGFKLSCKYIYHVLWTSQYSEQKLTLKAAMKKCLEKCLELNITSISFPAFWTGITGMKKSETAEIMFNEVLTFATQNLQQLAVKFVILPEELETHKAFIAEMEKNKFKLQGPNNYPGVPQETKEKKENRFPVISLMGSYWEKVDEAQAWIQRILSSEDCYIIEDKHILYLGKKEHNDLSLLQENLCVSISEIVTLGRAHLEIRGAQANLIEAVMNIEQMLCEVQEKMARTKEQVLWSLSGQHTDQQPENQNQVKEKTFLKWLTLSAPEIQDKKKQFEDCGLRVIKVEKIDNVLLMAAFQERKKMMERRTLGKPVSYRLFQQVPHQFCKTVCRVGFHRVYSVPCDQKYGAGIYFTKNLKNIAHRIKKTSATEKLICVFEAEVLTGFFCQEIMTAPGKENFRLKSYKNKSLNPDEMRRRREEEGLQLRKQKREEQLFKRRNVATAEEETEEEVMSDGGFHEAQINNMEMAPGGVITSDMIEMIFSNSPEQQLSATQKFRKLLSKEPNPPIDEVISTPGVVARFVEFLKRKENCTLQFESAWVLTNIASGNSLQTRIVIQAGAVPIFIELLSSEFEDVQEQAVWALGNIAGDSTMCRDYVLDCNILPPLLQLFSKQNRLTMTRNAVWALSNLCRGKSPPPEFAKVSPCLNVLSWLLFVSDTDVLADACWALSYLSDGPNDKIQAVIDAGVCRRLVELLMHNDYKVVSPALRAVGNIVTGDDIQTQVILNCSALQSLLHLLSSPKESIKKEACWTISNITAGNRAQIQTVIDANIFPALISILQTAEFRTRKEAAWAITNATSGGSAEQIKYLVELGCIKPLCDLLTVMDSKIVQVALNGLENILRLGEQEAKRNGTGINPYCALIEEAYGLDKIEFLQSHENQEIYQKAFDLIEHYFGTEDEDSSIAPQVDLNQQQYIFQQCEAPMEGFQL</sequence>
<dbReference type="FunFam" id="1.25.10.10:FF:000013">
    <property type="entry name" value="Importin subunit alpha"/>
    <property type="match status" value="1"/>
</dbReference>
<dbReference type="GO" id="GO:0016779">
    <property type="term" value="F:nucleotidyltransferase activity"/>
    <property type="evidence" value="ECO:0007669"/>
    <property type="project" value="UniProtKB-KW"/>
</dbReference>
<evidence type="ECO:0000256" key="13">
    <source>
        <dbReference type="ARBA" id="ARBA00022927"/>
    </source>
</evidence>
<dbReference type="GO" id="GO:0005634">
    <property type="term" value="C:nucleus"/>
    <property type="evidence" value="ECO:0007669"/>
    <property type="project" value="UniProtKB-SubCell"/>
</dbReference>
<dbReference type="EMBL" id="JAEMGP010000001">
    <property type="protein sequence ID" value="KAG5215845.1"/>
    <property type="molecule type" value="Genomic_DNA"/>
</dbReference>
<dbReference type="Pfam" id="PF16186">
    <property type="entry name" value="Arm_3"/>
    <property type="match status" value="1"/>
</dbReference>
<dbReference type="Proteomes" id="UP000664991">
    <property type="component" value="Unassembled WGS sequence"/>
</dbReference>
<dbReference type="Gene3D" id="1.25.10.10">
    <property type="entry name" value="Leucine-rich Repeat Variant"/>
    <property type="match status" value="1"/>
</dbReference>
<evidence type="ECO:0000256" key="12">
    <source>
        <dbReference type="ARBA" id="ARBA00022859"/>
    </source>
</evidence>
<evidence type="ECO:0000313" key="23">
    <source>
        <dbReference type="Proteomes" id="UP000664991"/>
    </source>
</evidence>
<evidence type="ECO:0000256" key="1">
    <source>
        <dbReference type="ARBA" id="ARBA00004123"/>
    </source>
</evidence>
<comment type="subcellular location">
    <subcellularLocation>
        <location evidence="2">Cytoplasm</location>
    </subcellularLocation>
    <subcellularLocation>
        <location evidence="1">Nucleus</location>
    </subcellularLocation>
</comment>
<dbReference type="Gene3D" id="3.40.220.10">
    <property type="entry name" value="Leucine Aminopeptidase, subunit E, domain 1"/>
    <property type="match status" value="2"/>
</dbReference>
<organism evidence="22 23">
    <name type="scientific">Ovis aries</name>
    <name type="common">Sheep</name>
    <dbReference type="NCBI Taxonomy" id="9940"/>
    <lineage>
        <taxon>Eukaryota</taxon>
        <taxon>Metazoa</taxon>
        <taxon>Chordata</taxon>
        <taxon>Craniata</taxon>
        <taxon>Vertebrata</taxon>
        <taxon>Euteleostomi</taxon>
        <taxon>Mammalia</taxon>
        <taxon>Eutheria</taxon>
        <taxon>Laurasiatheria</taxon>
        <taxon>Artiodactyla</taxon>
        <taxon>Ruminantia</taxon>
        <taxon>Pecora</taxon>
        <taxon>Bovidae</taxon>
        <taxon>Caprinae</taxon>
        <taxon>Ovis</taxon>
    </lineage>
</organism>
<dbReference type="GO" id="GO:0045087">
    <property type="term" value="P:innate immune response"/>
    <property type="evidence" value="ECO:0007669"/>
    <property type="project" value="UniProtKB-KW"/>
</dbReference>
<dbReference type="InterPro" id="IPR002652">
    <property type="entry name" value="Importin-a_IBB"/>
</dbReference>
<keyword evidence="6" id="KW-0399">Innate immunity</keyword>
<dbReference type="SMART" id="SM00506">
    <property type="entry name" value="A1pp"/>
    <property type="match status" value="2"/>
</dbReference>
<feature type="repeat" description="ARM" evidence="17">
    <location>
        <begin position="954"/>
        <end position="982"/>
    </location>
</feature>
<keyword evidence="10" id="KW-0677">Repeat</keyword>
<dbReference type="InterPro" id="IPR016024">
    <property type="entry name" value="ARM-type_fold"/>
</dbReference>